<keyword evidence="3" id="KW-1185">Reference proteome</keyword>
<keyword evidence="1" id="KW-0472">Membrane</keyword>
<feature type="transmembrane region" description="Helical" evidence="1">
    <location>
        <begin position="165"/>
        <end position="198"/>
    </location>
</feature>
<feature type="transmembrane region" description="Helical" evidence="1">
    <location>
        <begin position="86"/>
        <end position="112"/>
    </location>
</feature>
<dbReference type="EMBL" id="SWLB01000006">
    <property type="protein sequence ID" value="KAF3338116.1"/>
    <property type="molecule type" value="Genomic_DNA"/>
</dbReference>
<protein>
    <recommendedName>
        <fullName evidence="4">Transmembrane protein</fullName>
    </recommendedName>
</protein>
<feature type="transmembrane region" description="Helical" evidence="1">
    <location>
        <begin position="20"/>
        <end position="40"/>
    </location>
</feature>
<dbReference type="AlphaFoldDB" id="A0A833RFA7"/>
<feature type="transmembrane region" description="Helical" evidence="1">
    <location>
        <begin position="218"/>
        <end position="241"/>
    </location>
</feature>
<keyword evidence="1" id="KW-1133">Transmembrane helix</keyword>
<proteinExistence type="predicted"/>
<name>A0A833RFA7_9POAL</name>
<sequence>MDSGTKILRRSLHAFFNNYHHFAFAASFIILPFSFFLLLSQSLPFFPQPTIHLAFSSRLRLIFASAGFPSNWPFFSLLNSKLSQSIFSFLLTLPFSLSSLLLCKAFVIRTIIHLPSNRNLCTLYKSLLHTHFFNLFVVLFSNAAVFSLLFLFFNTFGALNLTASHVIFALSALGVILYSIIVANTSVACNVACVVAVVEKRGGYMAIIKSLVLLRGGAATAVAVSLPASIGTAAIEALFQFRVVRPFKISGNLHTGGLFEGLLIAYMYSVVVVVDTIVTCMVYKSFKKSCDHSDFDSYGDILERKQRILEA</sequence>
<reference evidence="2" key="1">
    <citation type="submission" date="2020-01" db="EMBL/GenBank/DDBJ databases">
        <title>Genome sequence of Kobresia littledalei, the first chromosome-level genome in the family Cyperaceae.</title>
        <authorList>
            <person name="Qu G."/>
        </authorList>
    </citation>
    <scope>NUCLEOTIDE SEQUENCE</scope>
    <source>
        <strain evidence="2">C.B.Clarke</strain>
        <tissue evidence="2">Leaf</tissue>
    </source>
</reference>
<dbReference type="PANTHER" id="PTHR33133:SF3">
    <property type="entry name" value="TRANSMEMBRANE PROTEIN"/>
    <property type="match status" value="1"/>
</dbReference>
<keyword evidence="1" id="KW-0812">Transmembrane</keyword>
<feature type="transmembrane region" description="Helical" evidence="1">
    <location>
        <begin position="132"/>
        <end position="153"/>
    </location>
</feature>
<evidence type="ECO:0000313" key="3">
    <source>
        <dbReference type="Proteomes" id="UP000623129"/>
    </source>
</evidence>
<evidence type="ECO:0000313" key="2">
    <source>
        <dbReference type="EMBL" id="KAF3338116.1"/>
    </source>
</evidence>
<dbReference type="OrthoDB" id="687732at2759"/>
<organism evidence="2 3">
    <name type="scientific">Carex littledalei</name>
    <dbReference type="NCBI Taxonomy" id="544730"/>
    <lineage>
        <taxon>Eukaryota</taxon>
        <taxon>Viridiplantae</taxon>
        <taxon>Streptophyta</taxon>
        <taxon>Embryophyta</taxon>
        <taxon>Tracheophyta</taxon>
        <taxon>Spermatophyta</taxon>
        <taxon>Magnoliopsida</taxon>
        <taxon>Liliopsida</taxon>
        <taxon>Poales</taxon>
        <taxon>Cyperaceae</taxon>
        <taxon>Cyperoideae</taxon>
        <taxon>Cariceae</taxon>
        <taxon>Carex</taxon>
        <taxon>Carex subgen. Euthyceras</taxon>
    </lineage>
</organism>
<evidence type="ECO:0000256" key="1">
    <source>
        <dbReference type="SAM" id="Phobius"/>
    </source>
</evidence>
<feature type="transmembrane region" description="Helical" evidence="1">
    <location>
        <begin position="261"/>
        <end position="283"/>
    </location>
</feature>
<dbReference type="PANTHER" id="PTHR33133">
    <property type="entry name" value="OS08G0107100 PROTEIN-RELATED"/>
    <property type="match status" value="1"/>
</dbReference>
<dbReference type="Proteomes" id="UP000623129">
    <property type="component" value="Unassembled WGS sequence"/>
</dbReference>
<comment type="caution">
    <text evidence="2">The sequence shown here is derived from an EMBL/GenBank/DDBJ whole genome shotgun (WGS) entry which is preliminary data.</text>
</comment>
<accession>A0A833RFA7</accession>
<gene>
    <name evidence="2" type="ORF">FCM35_KLT18703</name>
</gene>
<evidence type="ECO:0008006" key="4">
    <source>
        <dbReference type="Google" id="ProtNLM"/>
    </source>
</evidence>